<feature type="compositionally biased region" description="Acidic residues" evidence="1">
    <location>
        <begin position="177"/>
        <end position="186"/>
    </location>
</feature>
<feature type="compositionally biased region" description="Basic and acidic residues" evidence="1">
    <location>
        <begin position="187"/>
        <end position="198"/>
    </location>
</feature>
<dbReference type="Proteomes" id="UP001280121">
    <property type="component" value="Unassembled WGS sequence"/>
</dbReference>
<keyword evidence="3" id="KW-1185">Reference proteome</keyword>
<evidence type="ECO:0000313" key="3">
    <source>
        <dbReference type="Proteomes" id="UP001280121"/>
    </source>
</evidence>
<dbReference type="AlphaFoldDB" id="A0AAD9TTR0"/>
<name>A0AAD9TTR0_9ROSI</name>
<reference evidence="2" key="1">
    <citation type="journal article" date="2023" name="Plant J.">
        <title>Genome sequences and population genomics provide insights into the demographic history, inbreeding, and mutation load of two 'living fossil' tree species of Dipteronia.</title>
        <authorList>
            <person name="Feng Y."/>
            <person name="Comes H.P."/>
            <person name="Chen J."/>
            <person name="Zhu S."/>
            <person name="Lu R."/>
            <person name="Zhang X."/>
            <person name="Li P."/>
            <person name="Qiu J."/>
            <person name="Olsen K.M."/>
            <person name="Qiu Y."/>
        </authorList>
    </citation>
    <scope>NUCLEOTIDE SEQUENCE</scope>
    <source>
        <strain evidence="2">KIB01</strain>
    </source>
</reference>
<organism evidence="2 3">
    <name type="scientific">Dipteronia dyeriana</name>
    <dbReference type="NCBI Taxonomy" id="168575"/>
    <lineage>
        <taxon>Eukaryota</taxon>
        <taxon>Viridiplantae</taxon>
        <taxon>Streptophyta</taxon>
        <taxon>Embryophyta</taxon>
        <taxon>Tracheophyta</taxon>
        <taxon>Spermatophyta</taxon>
        <taxon>Magnoliopsida</taxon>
        <taxon>eudicotyledons</taxon>
        <taxon>Gunneridae</taxon>
        <taxon>Pentapetalae</taxon>
        <taxon>rosids</taxon>
        <taxon>malvids</taxon>
        <taxon>Sapindales</taxon>
        <taxon>Sapindaceae</taxon>
        <taxon>Hippocastanoideae</taxon>
        <taxon>Acereae</taxon>
        <taxon>Dipteronia</taxon>
    </lineage>
</organism>
<dbReference type="EMBL" id="JANJYI010000007">
    <property type="protein sequence ID" value="KAK2641847.1"/>
    <property type="molecule type" value="Genomic_DNA"/>
</dbReference>
<evidence type="ECO:0000256" key="1">
    <source>
        <dbReference type="SAM" id="MobiDB-lite"/>
    </source>
</evidence>
<feature type="region of interest" description="Disordered" evidence="1">
    <location>
        <begin position="176"/>
        <end position="198"/>
    </location>
</feature>
<proteinExistence type="predicted"/>
<sequence>MDRIKKKKGKKNANVPIHQVVKPTEKVVFIEPSNPVVKKSKKYPRSDQKGSDKDLVIKFPSDIFFYSAPVSMLKQADQLLFPEDKASLSMIGTSRAVPRGWLVFIRKDVKNLSKKVSSLTSSNAKIKKDFYEDRSAEAGAREAMKVANDKLPDLKEENLDKDIKIWEQWKSLKELEANDEDEDEEREDKAAIEPEKRNEVVGGLVGDISRKLNMMKIDPDQDH</sequence>
<protein>
    <submittedName>
        <fullName evidence="2">Uncharacterized protein</fullName>
    </submittedName>
</protein>
<comment type="caution">
    <text evidence="2">The sequence shown here is derived from an EMBL/GenBank/DDBJ whole genome shotgun (WGS) entry which is preliminary data.</text>
</comment>
<evidence type="ECO:0000313" key="2">
    <source>
        <dbReference type="EMBL" id="KAK2641847.1"/>
    </source>
</evidence>
<gene>
    <name evidence="2" type="ORF">Ddye_023610</name>
</gene>
<accession>A0AAD9TTR0</accession>